<dbReference type="PANTHER" id="PTHR13003:SF2">
    <property type="entry name" value="NUCLEAR PORE COMPLEX PROTEIN NUP107"/>
    <property type="match status" value="1"/>
</dbReference>
<comment type="subcellular location">
    <subcellularLocation>
        <location evidence="7">Nucleus</location>
        <location evidence="7">Nuclear pore complex</location>
    </subcellularLocation>
    <subcellularLocation>
        <location evidence="7">Nucleus membrane</location>
    </subcellularLocation>
</comment>
<protein>
    <recommendedName>
        <fullName evidence="7">Nuclear pore complex protein</fullName>
    </recommendedName>
</protein>
<dbReference type="GO" id="GO:0031080">
    <property type="term" value="C:nuclear pore outer ring"/>
    <property type="evidence" value="ECO:0007669"/>
    <property type="project" value="TreeGrafter"/>
</dbReference>
<dbReference type="Pfam" id="PF04121">
    <property type="entry name" value="Nup84_Nup100"/>
    <property type="match status" value="1"/>
</dbReference>
<dbReference type="Gene3D" id="1.10.3450.20">
    <property type="match status" value="1"/>
</dbReference>
<keyword evidence="2" id="KW-0509">mRNA transport</keyword>
<name>A0A6A7C7Q3_9PEZI</name>
<gene>
    <name evidence="9" type="ORF">K470DRAFT_255613</name>
</gene>
<keyword evidence="7" id="KW-0472">Membrane</keyword>
<dbReference type="InterPro" id="IPR007252">
    <property type="entry name" value="Nup84/Nup107"/>
</dbReference>
<dbReference type="PANTHER" id="PTHR13003">
    <property type="entry name" value="NUP107-RELATED"/>
    <property type="match status" value="1"/>
</dbReference>
<dbReference type="GO" id="GO:0006406">
    <property type="term" value="P:mRNA export from nucleus"/>
    <property type="evidence" value="ECO:0007669"/>
    <property type="project" value="TreeGrafter"/>
</dbReference>
<dbReference type="GO" id="GO:0000973">
    <property type="term" value="P:post-transcriptional tethering of RNA polymerase II gene DNA at nuclear periphery"/>
    <property type="evidence" value="ECO:0007669"/>
    <property type="project" value="TreeGrafter"/>
</dbReference>
<keyword evidence="1 7" id="KW-0813">Transport</keyword>
<dbReference type="EMBL" id="MU005964">
    <property type="protein sequence ID" value="KAF2862688.1"/>
    <property type="molecule type" value="Genomic_DNA"/>
</dbReference>
<evidence type="ECO:0000256" key="1">
    <source>
        <dbReference type="ARBA" id="ARBA00022448"/>
    </source>
</evidence>
<proteinExistence type="inferred from homology"/>
<feature type="compositionally biased region" description="Polar residues" evidence="8">
    <location>
        <begin position="717"/>
        <end position="728"/>
    </location>
</feature>
<evidence type="ECO:0000256" key="8">
    <source>
        <dbReference type="SAM" id="MobiDB-lite"/>
    </source>
</evidence>
<evidence type="ECO:0000256" key="7">
    <source>
        <dbReference type="RuleBase" id="RU365072"/>
    </source>
</evidence>
<dbReference type="GO" id="GO:0006606">
    <property type="term" value="P:protein import into nucleus"/>
    <property type="evidence" value="ECO:0007669"/>
    <property type="project" value="TreeGrafter"/>
</dbReference>
<accession>A0A6A7C7Q3</accession>
<keyword evidence="5 7" id="KW-0906">Nuclear pore complex</keyword>
<keyword evidence="6 7" id="KW-0539">Nucleus</keyword>
<dbReference type="GO" id="GO:0031965">
    <property type="term" value="C:nuclear membrane"/>
    <property type="evidence" value="ECO:0007669"/>
    <property type="project" value="UniProtKB-SubCell"/>
</dbReference>
<dbReference type="GO" id="GO:0017056">
    <property type="term" value="F:structural constituent of nuclear pore"/>
    <property type="evidence" value="ECO:0007669"/>
    <property type="project" value="UniProtKB-UniRule"/>
</dbReference>
<evidence type="ECO:0000256" key="2">
    <source>
        <dbReference type="ARBA" id="ARBA00022816"/>
    </source>
</evidence>
<evidence type="ECO:0000256" key="6">
    <source>
        <dbReference type="ARBA" id="ARBA00023242"/>
    </source>
</evidence>
<comment type="function">
    <text evidence="7">Functions as a component of the nuclear pore complex (NPC).</text>
</comment>
<keyword evidence="4 7" id="KW-0811">Translocation</keyword>
<evidence type="ECO:0000256" key="3">
    <source>
        <dbReference type="ARBA" id="ARBA00022927"/>
    </source>
</evidence>
<sequence length="853" mass="96303">MVSLMQRSSFNANSIFNPRRSTSLAANNVDSSDIVLPSIETEKEDSNLWFGHDADEFARLTDAFLARVSKTDVDNYDAAQILVQDYGRLTRKTMAERRKAYEKERAEQLRREWAERTALSTNKPLAVMAEQVYSLRQYEQECDIWSLFGLMLELRMKNLAPQRYAREQTARTSFLTEINRYTPEKELWDRFLVEDDEAREQEAVKKWLEKTADHQDSNIAAIVAELEKRSGSGKGLWSQGWMHTREKIKGEKRLRSWPSGSQSIRPQIRDSAGTEMLVTQLDPDAPSRQNGVLEQPDKYYEKAVWVAIWEMLRRGKSLQDIGEWCEQRREGWRAAVLSGQGPEWRRMCYQASVNCSADYEAAVYGLLGGNIEVAQRVCYTVEDHLFAHYTVVLVRKFHDYVQKCPGRQSEPLPGQMPSDVSRTIQQLRETKTEWSAPLKIVESYILAKNFFDLFVAVGHAVSDLDAMRGDQARTVARLRLPPLSLEPEAKVVGDAHTLRVVVHMLMIIRAVETDWLMGPAEENILAAYVQTLRAADRWDAAPLYAAYISPPRQEIVLGHVLEDIHSTQDQRNFLKLLVKYREPAILVIQQRLEMALQDTKTQTQTPLAILQGTPTGPRIRKNFLPTALDETDTAILETLHWFQLLPAVDWPLAFPSLTTALRKCLLSGRFAICNAIVRDFPFATYSPNPRHKSGDSYHSITLILAAAEALSDWIATDPSSEHTPTSPNGHPHKATHSLTTKMSPLLHIREAGLPFPSSDAVAEGGDILPPLITDLILAYILALSDAGRNGIRGAYEECMDIAVQVAGNEYLTQCFGKLGKMNQLVELFADTAQDMLGKGDGWDYKGRGVGVWG</sequence>
<evidence type="ECO:0000313" key="10">
    <source>
        <dbReference type="Proteomes" id="UP000799421"/>
    </source>
</evidence>
<dbReference type="OrthoDB" id="3098at2759"/>
<comment type="subunit">
    <text evidence="7">Part of the nuclear pore complex (NPC).</text>
</comment>
<keyword evidence="10" id="KW-1185">Reference proteome</keyword>
<reference evidence="9" key="1">
    <citation type="journal article" date="2020" name="Stud. Mycol.">
        <title>101 Dothideomycetes genomes: a test case for predicting lifestyles and emergence of pathogens.</title>
        <authorList>
            <person name="Haridas S."/>
            <person name="Albert R."/>
            <person name="Binder M."/>
            <person name="Bloem J."/>
            <person name="Labutti K."/>
            <person name="Salamov A."/>
            <person name="Andreopoulos B."/>
            <person name="Baker S."/>
            <person name="Barry K."/>
            <person name="Bills G."/>
            <person name="Bluhm B."/>
            <person name="Cannon C."/>
            <person name="Castanera R."/>
            <person name="Culley D."/>
            <person name="Daum C."/>
            <person name="Ezra D."/>
            <person name="Gonzalez J."/>
            <person name="Henrissat B."/>
            <person name="Kuo A."/>
            <person name="Liang C."/>
            <person name="Lipzen A."/>
            <person name="Lutzoni F."/>
            <person name="Magnuson J."/>
            <person name="Mondo S."/>
            <person name="Nolan M."/>
            <person name="Ohm R."/>
            <person name="Pangilinan J."/>
            <person name="Park H.-J."/>
            <person name="Ramirez L."/>
            <person name="Alfaro M."/>
            <person name="Sun H."/>
            <person name="Tritt A."/>
            <person name="Yoshinaga Y."/>
            <person name="Zwiers L.-H."/>
            <person name="Turgeon B."/>
            <person name="Goodwin S."/>
            <person name="Spatafora J."/>
            <person name="Crous P."/>
            <person name="Grigoriev I."/>
        </authorList>
    </citation>
    <scope>NUCLEOTIDE SEQUENCE</scope>
    <source>
        <strain evidence="9">CBS 480.64</strain>
    </source>
</reference>
<dbReference type="Proteomes" id="UP000799421">
    <property type="component" value="Unassembled WGS sequence"/>
</dbReference>
<dbReference type="AlphaFoldDB" id="A0A6A7C7Q3"/>
<organism evidence="9 10">
    <name type="scientific">Piedraia hortae CBS 480.64</name>
    <dbReference type="NCBI Taxonomy" id="1314780"/>
    <lineage>
        <taxon>Eukaryota</taxon>
        <taxon>Fungi</taxon>
        <taxon>Dikarya</taxon>
        <taxon>Ascomycota</taxon>
        <taxon>Pezizomycotina</taxon>
        <taxon>Dothideomycetes</taxon>
        <taxon>Dothideomycetidae</taxon>
        <taxon>Capnodiales</taxon>
        <taxon>Piedraiaceae</taxon>
        <taxon>Piedraia</taxon>
    </lineage>
</organism>
<keyword evidence="3" id="KW-0653">Protein transport</keyword>
<evidence type="ECO:0000256" key="4">
    <source>
        <dbReference type="ARBA" id="ARBA00023010"/>
    </source>
</evidence>
<evidence type="ECO:0000313" key="9">
    <source>
        <dbReference type="EMBL" id="KAF2862688.1"/>
    </source>
</evidence>
<comment type="similarity">
    <text evidence="7">Belongs to the nucleoporin Nup84/Nup107 family.</text>
</comment>
<feature type="region of interest" description="Disordered" evidence="8">
    <location>
        <begin position="716"/>
        <end position="736"/>
    </location>
</feature>
<evidence type="ECO:0000256" key="5">
    <source>
        <dbReference type="ARBA" id="ARBA00023132"/>
    </source>
</evidence>